<dbReference type="InterPro" id="IPR013494">
    <property type="entry name" value="CHP02678"/>
</dbReference>
<dbReference type="OrthoDB" id="1654131at2"/>
<keyword evidence="2" id="KW-1185">Reference proteome</keyword>
<dbReference type="RefSeq" id="WP_120070385.1">
    <property type="nucleotide sequence ID" value="NZ_CP126113.1"/>
</dbReference>
<organism evidence="1 2">
    <name type="scientific">Siminovitchia fortis</name>
    <dbReference type="NCBI Taxonomy" id="254758"/>
    <lineage>
        <taxon>Bacteria</taxon>
        <taxon>Bacillati</taxon>
        <taxon>Bacillota</taxon>
        <taxon>Bacilli</taxon>
        <taxon>Bacillales</taxon>
        <taxon>Bacillaceae</taxon>
        <taxon>Siminovitchia</taxon>
    </lineage>
</organism>
<dbReference type="NCBIfam" id="TIGR02678">
    <property type="entry name" value="TIGR02678 family protein"/>
    <property type="match status" value="1"/>
</dbReference>
<dbReference type="Pfam" id="PF09661">
    <property type="entry name" value="DUF2398"/>
    <property type="match status" value="1"/>
</dbReference>
<accession>A0A443IZR6</accession>
<reference evidence="1" key="1">
    <citation type="submission" date="2018-12" db="EMBL/GenBank/DDBJ databases">
        <authorList>
            <person name="Sun L."/>
            <person name="Chen Z."/>
        </authorList>
    </citation>
    <scope>NUCLEOTIDE SEQUENCE [LARGE SCALE GENOMIC DNA]</scope>
    <source>
        <strain evidence="1">DSM 16012</strain>
    </source>
</reference>
<comment type="caution">
    <text evidence="1">The sequence shown here is derived from an EMBL/GenBank/DDBJ whole genome shotgun (WGS) entry which is preliminary data.</text>
</comment>
<proteinExistence type="predicted"/>
<evidence type="ECO:0000313" key="1">
    <source>
        <dbReference type="EMBL" id="RWR13664.1"/>
    </source>
</evidence>
<name>A0A443IZR6_9BACI</name>
<evidence type="ECO:0000313" key="2">
    <source>
        <dbReference type="Proteomes" id="UP000273811"/>
    </source>
</evidence>
<dbReference type="Proteomes" id="UP000273811">
    <property type="component" value="Unassembled WGS sequence"/>
</dbReference>
<gene>
    <name evidence="1" type="ORF">D4N35_004075</name>
</gene>
<dbReference type="EMBL" id="QYTU02000005">
    <property type="protein sequence ID" value="RWR13664.1"/>
    <property type="molecule type" value="Genomic_DNA"/>
</dbReference>
<dbReference type="AlphaFoldDB" id="A0A443IZR6"/>
<protein>
    <submittedName>
        <fullName evidence="1">TIGR02678 family protein</fullName>
    </submittedName>
</protein>
<sequence>MEKDVKAFDEKAKAALELLMEQFWILRETQSEEYQLIREREHSVRRYVEEKFGFRFIVHQHFIKLEKIPSEPESWMGITSFQSPMDYAMFCCLLGFLESKSVDEQFLLSDLTEELSATYPGVFQLDWTHYEHRKSLIRVIQSAIDFGILKAIDGDIKGFQLNEEQEVLYEVPIVSRYFMRSYPKDLFQFDSIEELIQYDKAASSNDERRHRVYRQLFLSPAMYRKQQDDPDFHYLRNFRNRLRDDIEEHTDYQFELYKNAAMLVAPEKKQKAVLFPDQKAIMDIVLQFSGVLRQSFLQFPPNDYGIVRMTATDFESLLEECSKQFGAGWSKAHREASTKQLARELLAVMSQWKMAELEEETEMILILPLLGRLTGRYPDDFQGGEKDDRK</sequence>